<protein>
    <submittedName>
        <fullName evidence="1">Uncharacterized protein</fullName>
    </submittedName>
</protein>
<dbReference type="EMBL" id="CP081869">
    <property type="protein sequence ID" value="QZN99641.1"/>
    <property type="molecule type" value="Genomic_DNA"/>
</dbReference>
<dbReference type="RefSeq" id="WP_261402733.1">
    <property type="nucleotide sequence ID" value="NZ_CP081869.1"/>
</dbReference>
<sequence>MDLRTAEAAIQQVVALDLAPAAEVLKKAGYVRVAAAEQQVAVTDAIERGIHYSEASGNVMQGDEAQELLTRKKTLRYWSLLEGVVPTPEEVVEQAVHTASYEETIVVGEAGMWVRVEDAEWFLAALWPALHDCIGKHAKQWAIDKANRTVLSTRGADSSLWAVAFKAAHSEFTASTPVLEAASERAAVVVRKAVAERRKAMRLDQEDSTGDFEKIFLGGAA</sequence>
<keyword evidence="2" id="KW-1185">Reference proteome</keyword>
<dbReference type="KEGG" id="cmet:K6K41_23575"/>
<dbReference type="Proteomes" id="UP000825701">
    <property type="component" value="Chromosome"/>
</dbReference>
<name>A0A9E6UKQ3_9HYPH</name>
<organism evidence="1 2">
    <name type="scientific">Chenggangzhangella methanolivorans</name>
    <dbReference type="NCBI Taxonomy" id="1437009"/>
    <lineage>
        <taxon>Bacteria</taxon>
        <taxon>Pseudomonadati</taxon>
        <taxon>Pseudomonadota</taxon>
        <taxon>Alphaproteobacteria</taxon>
        <taxon>Hyphomicrobiales</taxon>
        <taxon>Methylopilaceae</taxon>
        <taxon>Chenggangzhangella</taxon>
    </lineage>
</organism>
<dbReference type="AlphaFoldDB" id="A0A9E6UKQ3"/>
<evidence type="ECO:0000313" key="2">
    <source>
        <dbReference type="Proteomes" id="UP000825701"/>
    </source>
</evidence>
<reference evidence="1" key="1">
    <citation type="submission" date="2021-08" db="EMBL/GenBank/DDBJ databases">
        <authorList>
            <person name="Zhang H."/>
            <person name="Xu M."/>
            <person name="Yu Z."/>
            <person name="Yang L."/>
            <person name="Cai Y."/>
        </authorList>
    </citation>
    <scope>NUCLEOTIDE SEQUENCE</scope>
    <source>
        <strain evidence="1">CHL1</strain>
    </source>
</reference>
<gene>
    <name evidence="1" type="ORF">K6K41_23575</name>
</gene>
<accession>A0A9E6UKQ3</accession>
<proteinExistence type="predicted"/>
<evidence type="ECO:0000313" key="1">
    <source>
        <dbReference type="EMBL" id="QZN99641.1"/>
    </source>
</evidence>